<evidence type="ECO:0000313" key="5">
    <source>
        <dbReference type="Proteomes" id="UP001139193"/>
    </source>
</evidence>
<dbReference type="RefSeq" id="WP_241935321.1">
    <property type="nucleotide sequence ID" value="NZ_JALBGC010000002.1"/>
</dbReference>
<dbReference type="InterPro" id="IPR001466">
    <property type="entry name" value="Beta-lactam-related"/>
</dbReference>
<dbReference type="EMBL" id="JALBGC010000002">
    <property type="protein sequence ID" value="MCI1187039.1"/>
    <property type="molecule type" value="Genomic_DNA"/>
</dbReference>
<gene>
    <name evidence="4" type="ORF">MON38_06380</name>
</gene>
<feature type="chain" id="PRO_5040758100" evidence="1">
    <location>
        <begin position="33"/>
        <end position="540"/>
    </location>
</feature>
<dbReference type="PANTHER" id="PTHR46825">
    <property type="entry name" value="D-ALANYL-D-ALANINE-CARBOXYPEPTIDASE/ENDOPEPTIDASE AMPH"/>
    <property type="match status" value="1"/>
</dbReference>
<organism evidence="4 5">
    <name type="scientific">Hymenobacter cyanobacteriorum</name>
    <dbReference type="NCBI Taxonomy" id="2926463"/>
    <lineage>
        <taxon>Bacteria</taxon>
        <taxon>Pseudomonadati</taxon>
        <taxon>Bacteroidota</taxon>
        <taxon>Cytophagia</taxon>
        <taxon>Cytophagales</taxon>
        <taxon>Hymenobacteraceae</taxon>
        <taxon>Hymenobacter</taxon>
    </lineage>
</organism>
<dbReference type="Pfam" id="PF11954">
    <property type="entry name" value="DUF3471"/>
    <property type="match status" value="1"/>
</dbReference>
<dbReference type="InterPro" id="IPR050491">
    <property type="entry name" value="AmpC-like"/>
</dbReference>
<dbReference type="AlphaFoldDB" id="A0A9X1VDA5"/>
<keyword evidence="5" id="KW-1185">Reference proteome</keyword>
<protein>
    <submittedName>
        <fullName evidence="4">Serine hydrolase</fullName>
    </submittedName>
</protein>
<keyword evidence="1" id="KW-0732">Signal</keyword>
<comment type="caution">
    <text evidence="4">The sequence shown here is derived from an EMBL/GenBank/DDBJ whole genome shotgun (WGS) entry which is preliminary data.</text>
</comment>
<dbReference type="SUPFAM" id="SSF56601">
    <property type="entry name" value="beta-lactamase/transpeptidase-like"/>
    <property type="match status" value="1"/>
</dbReference>
<evidence type="ECO:0000313" key="4">
    <source>
        <dbReference type="EMBL" id="MCI1187039.1"/>
    </source>
</evidence>
<evidence type="ECO:0000259" key="2">
    <source>
        <dbReference type="Pfam" id="PF00144"/>
    </source>
</evidence>
<name>A0A9X1VDA5_9BACT</name>
<accession>A0A9X1VDA5</accession>
<evidence type="ECO:0000259" key="3">
    <source>
        <dbReference type="Pfam" id="PF11954"/>
    </source>
</evidence>
<dbReference type="Pfam" id="PF00144">
    <property type="entry name" value="Beta-lactamase"/>
    <property type="match status" value="1"/>
</dbReference>
<keyword evidence="4" id="KW-0378">Hydrolase</keyword>
<dbReference type="InterPro" id="IPR021860">
    <property type="entry name" value="Peptidase_S12_Pab87-rel_C"/>
</dbReference>
<proteinExistence type="predicted"/>
<sequence>MIQFITTVAGRSAAVLASVCLSLTLLPGTGHAQTAPPVTAPLDVAAVDAVVARTLKALNVPGIAVAVVKDGQVVLAKGYGVSSLATKAPTDANTLFGIGSNTKAFTTAALGLLVDEGKLRWDDKVTDYIPEFKMYDPYVTAEFTVRDLLTHRSGLGLGAGDLMFFPDSSNFTVNDVIHNLRYFKPVSSFRSKFDYDNNLYLVAGEVVKRISGQSWADFVEARLLKPLGMNRSAAVFARLPNPTNVSEGYAQVDGQTQVVARYVNPLVGPAGGIYSSVTDLSQWAMMLLGGPGAPAALLKPSTQFRLWMPQTILPVGPAPTPYNTHFAAYGLGWFLRDARGYKEVSHTGGLPGQITQVTLLPELHLGIIVLTNQETEAITAITNHIEDHYLGLTGLDRVQEIADREKSRADGADKATADAYKQVALTRKTAPKKPDYSAYVGRYHDAWLGDVNLYAQNNQLWLKSVRAPRLLGQVLPYRGNTYVVRWKDRSFNADAYASFTLDEMGRASGLKMKPISPATDFSYDFQDLDLQRVPETAAVK</sequence>
<dbReference type="PANTHER" id="PTHR46825:SF15">
    <property type="entry name" value="BETA-LACTAMASE-RELATED DOMAIN-CONTAINING PROTEIN"/>
    <property type="match status" value="1"/>
</dbReference>
<dbReference type="InterPro" id="IPR012338">
    <property type="entry name" value="Beta-lactam/transpept-like"/>
</dbReference>
<evidence type="ECO:0000256" key="1">
    <source>
        <dbReference type="SAM" id="SignalP"/>
    </source>
</evidence>
<dbReference type="Gene3D" id="3.40.710.10">
    <property type="entry name" value="DD-peptidase/beta-lactamase superfamily"/>
    <property type="match status" value="1"/>
</dbReference>
<feature type="domain" description="Peptidase S12 Pab87-related C-terminal" evidence="3">
    <location>
        <begin position="429"/>
        <end position="532"/>
    </location>
</feature>
<dbReference type="GO" id="GO:0016787">
    <property type="term" value="F:hydrolase activity"/>
    <property type="evidence" value="ECO:0007669"/>
    <property type="project" value="UniProtKB-KW"/>
</dbReference>
<dbReference type="Gene3D" id="2.40.128.600">
    <property type="match status" value="1"/>
</dbReference>
<reference evidence="4" key="1">
    <citation type="submission" date="2022-03" db="EMBL/GenBank/DDBJ databases">
        <title>Bacterial whole genome sequence for Hymenobacter sp. DH14.</title>
        <authorList>
            <person name="Le V."/>
        </authorList>
    </citation>
    <scope>NUCLEOTIDE SEQUENCE</scope>
    <source>
        <strain evidence="4">DH14</strain>
    </source>
</reference>
<feature type="domain" description="Beta-lactamase-related" evidence="2">
    <location>
        <begin position="47"/>
        <end position="376"/>
    </location>
</feature>
<dbReference type="Proteomes" id="UP001139193">
    <property type="component" value="Unassembled WGS sequence"/>
</dbReference>
<feature type="signal peptide" evidence="1">
    <location>
        <begin position="1"/>
        <end position="32"/>
    </location>
</feature>